<organism evidence="5 6">
    <name type="scientific">Amblyomma americanum</name>
    <name type="common">Lone star tick</name>
    <dbReference type="NCBI Taxonomy" id="6943"/>
    <lineage>
        <taxon>Eukaryota</taxon>
        <taxon>Metazoa</taxon>
        <taxon>Ecdysozoa</taxon>
        <taxon>Arthropoda</taxon>
        <taxon>Chelicerata</taxon>
        <taxon>Arachnida</taxon>
        <taxon>Acari</taxon>
        <taxon>Parasitiformes</taxon>
        <taxon>Ixodida</taxon>
        <taxon>Ixodoidea</taxon>
        <taxon>Ixodidae</taxon>
        <taxon>Amblyomminae</taxon>
        <taxon>Amblyomma</taxon>
    </lineage>
</organism>
<dbReference type="Gene3D" id="3.40.50.1820">
    <property type="entry name" value="alpha/beta hydrolase"/>
    <property type="match status" value="1"/>
</dbReference>
<keyword evidence="3" id="KW-1133">Transmembrane helix</keyword>
<reference evidence="5 6" key="1">
    <citation type="journal article" date="2023" name="Arcadia Sci">
        <title>De novo assembly of a long-read Amblyomma americanum tick genome.</title>
        <authorList>
            <person name="Chou S."/>
            <person name="Poskanzer K.E."/>
            <person name="Rollins M."/>
            <person name="Thuy-Boun P.S."/>
        </authorList>
    </citation>
    <scope>NUCLEOTIDE SEQUENCE [LARGE SCALE GENOMIC DNA]</scope>
    <source>
        <strain evidence="5">F_SG_1</strain>
        <tissue evidence="5">Salivary glands</tissue>
    </source>
</reference>
<dbReference type="Pfam" id="PF00135">
    <property type="entry name" value="COesterase"/>
    <property type="match status" value="1"/>
</dbReference>
<dbReference type="Proteomes" id="UP001321473">
    <property type="component" value="Unassembled WGS sequence"/>
</dbReference>
<keyword evidence="3" id="KW-0812">Transmembrane</keyword>
<feature type="compositionally biased region" description="Low complexity" evidence="2">
    <location>
        <begin position="202"/>
        <end position="217"/>
    </location>
</feature>
<evidence type="ECO:0000313" key="6">
    <source>
        <dbReference type="Proteomes" id="UP001321473"/>
    </source>
</evidence>
<keyword evidence="1" id="KW-0325">Glycoprotein</keyword>
<dbReference type="InterPro" id="IPR019819">
    <property type="entry name" value="Carboxylesterase_B_CS"/>
</dbReference>
<feature type="region of interest" description="Disordered" evidence="2">
    <location>
        <begin position="1"/>
        <end position="52"/>
    </location>
</feature>
<dbReference type="PANTHER" id="PTHR11559">
    <property type="entry name" value="CARBOXYLESTERASE"/>
    <property type="match status" value="1"/>
</dbReference>
<feature type="compositionally biased region" description="Low complexity" evidence="2">
    <location>
        <begin position="40"/>
        <end position="52"/>
    </location>
</feature>
<proteinExistence type="predicted"/>
<evidence type="ECO:0000313" key="5">
    <source>
        <dbReference type="EMBL" id="KAK8780842.1"/>
    </source>
</evidence>
<feature type="compositionally biased region" description="Basic and acidic residues" evidence="2">
    <location>
        <begin position="218"/>
        <end position="232"/>
    </location>
</feature>
<sequence>MTLPKPVSSPPGSLAEKLGSSSHPPDKMTIEVEGTEHPETAAASPAEAAVTAQKGRSLDELVAGLGSTDELKPIDGVPITSEAKAVGADSAPQKQQQQEELEMVEEDVVKVEPLPDLPETPTTRFWARWFKKGSFTPNFGKHRSDETEMSEKETHNDKHGKKDENHTGDENHKDKESKDPSANGDGTVEQGKNDGDGQNVKSSSSSTDITIPIGDSDAPAKPDEKQADESVPEKLPLRERLALYRRKRYVFVGAVVGIVVLITIILVGTALSGGGFGYDDDDWNIPVAATDCGLVEGHIEEGAFVFRGIPYALPPVGEHRWKPPKAFQSISECWSGTKQVHKFAPRCPQKKLPGVHFNTSEDCLYLNVYTPSMSKRGLRPVLVVVPGGSFMGLAEEDIFLEPSPGLARTHDAVVVTFEYRRNVLGFLALELLSKGVRPPTSGNYGFLDQVAVLQWVQRNIRQFNGDPNKVTVFGHGAGATSALLLATSAATKGLLNRVWATGASVNFPNQTVEDAARDNLEFLAKVNCSSLPCLEQKTADEVVAAVPVSWFDDASAQLPRRNEMTAPSLVVVDGVFIKDFVYNLWAAENFTRVPVVIGSNLQEFSSRRVLPEADKVDSSELSSHVRDRLGTIDPKLADKVLQTYMHEDTMPAEQLHTMISDVRVTCPLQLLTGDFVNASESASSAHFYIVDYSPNASLTFSTNAEPTRLAQHGLDVAAIFDKLESAVTEQSQMTRDDLQFELNLQKLFHSFLHTGAPLLGSQPLKESPFVNYISANVRSRASQHEACSTWDEYGMFPEYAKKN</sequence>
<feature type="domain" description="Carboxylesterase type B" evidence="4">
    <location>
        <begin position="286"/>
        <end position="759"/>
    </location>
</feature>
<feature type="compositionally biased region" description="Basic and acidic residues" evidence="2">
    <location>
        <begin position="142"/>
        <end position="179"/>
    </location>
</feature>
<dbReference type="SUPFAM" id="SSF53474">
    <property type="entry name" value="alpha/beta-Hydrolases"/>
    <property type="match status" value="1"/>
</dbReference>
<dbReference type="InterPro" id="IPR029058">
    <property type="entry name" value="AB_hydrolase_fold"/>
</dbReference>
<feature type="transmembrane region" description="Helical" evidence="3">
    <location>
        <begin position="249"/>
        <end position="271"/>
    </location>
</feature>
<accession>A0AAQ4F260</accession>
<dbReference type="PROSITE" id="PS00941">
    <property type="entry name" value="CARBOXYLESTERASE_B_2"/>
    <property type="match status" value="1"/>
</dbReference>
<name>A0AAQ4F260_AMBAM</name>
<dbReference type="InterPro" id="IPR050309">
    <property type="entry name" value="Type-B_Carboxylest/Lipase"/>
</dbReference>
<evidence type="ECO:0000259" key="4">
    <source>
        <dbReference type="Pfam" id="PF00135"/>
    </source>
</evidence>
<evidence type="ECO:0000256" key="3">
    <source>
        <dbReference type="SAM" id="Phobius"/>
    </source>
</evidence>
<evidence type="ECO:0000256" key="1">
    <source>
        <dbReference type="ARBA" id="ARBA00023180"/>
    </source>
</evidence>
<gene>
    <name evidence="5" type="ORF">V5799_017819</name>
</gene>
<feature type="compositionally biased region" description="Low complexity" evidence="2">
    <location>
        <begin position="111"/>
        <end position="123"/>
    </location>
</feature>
<dbReference type="AlphaFoldDB" id="A0AAQ4F260"/>
<dbReference type="InterPro" id="IPR002018">
    <property type="entry name" value="CarbesteraseB"/>
</dbReference>
<feature type="region of interest" description="Disordered" evidence="2">
    <location>
        <begin position="65"/>
        <end position="232"/>
    </location>
</feature>
<evidence type="ECO:0000256" key="2">
    <source>
        <dbReference type="SAM" id="MobiDB-lite"/>
    </source>
</evidence>
<keyword evidence="6" id="KW-1185">Reference proteome</keyword>
<dbReference type="EMBL" id="JARKHS020008369">
    <property type="protein sequence ID" value="KAK8780842.1"/>
    <property type="molecule type" value="Genomic_DNA"/>
</dbReference>
<comment type="caution">
    <text evidence="5">The sequence shown here is derived from an EMBL/GenBank/DDBJ whole genome shotgun (WGS) entry which is preliminary data.</text>
</comment>
<feature type="compositionally biased region" description="Basic and acidic residues" evidence="2">
    <location>
        <begin position="24"/>
        <end position="39"/>
    </location>
</feature>
<protein>
    <recommendedName>
        <fullName evidence="4">Carboxylesterase type B domain-containing protein</fullName>
    </recommendedName>
</protein>
<keyword evidence="3" id="KW-0472">Membrane</keyword>